<dbReference type="Proteomes" id="UP000313359">
    <property type="component" value="Unassembled WGS sequence"/>
</dbReference>
<keyword evidence="2" id="KW-1185">Reference proteome</keyword>
<proteinExistence type="predicted"/>
<sequence length="236" mass="25466">MRDCRRPERWCPSRTHCHCQVPSAANVCRMARCGRGRGSGMSPAKMDERWQEDALQMGHGRRGEGLICMRKQERKIVGTGRGRRGVCYRRRKGHGLQANAVGGGGRWRNVSASDVPRPPTRALLPAAIDSSSSPHRLLPKFSSRGRTRGSAPGGLCFPSPALFSSRRDAPSCNHLPTHPATARDSLVCAALPVQFYNLARRPAPLSPASLSPSLSSASPLSLRPLCCLEPVGSSAV</sequence>
<accession>A0A5C2SHV5</accession>
<protein>
    <submittedName>
        <fullName evidence="1">Uncharacterized protein</fullName>
    </submittedName>
</protein>
<dbReference type="EMBL" id="ML122258">
    <property type="protein sequence ID" value="RPD62699.1"/>
    <property type="molecule type" value="Genomic_DNA"/>
</dbReference>
<reference evidence="1" key="1">
    <citation type="journal article" date="2018" name="Genome Biol. Evol.">
        <title>Genomics and development of Lentinus tigrinus, a white-rot wood-decaying mushroom with dimorphic fruiting bodies.</title>
        <authorList>
            <person name="Wu B."/>
            <person name="Xu Z."/>
            <person name="Knudson A."/>
            <person name="Carlson A."/>
            <person name="Chen N."/>
            <person name="Kovaka S."/>
            <person name="LaButti K."/>
            <person name="Lipzen A."/>
            <person name="Pennachio C."/>
            <person name="Riley R."/>
            <person name="Schakwitz W."/>
            <person name="Umezawa K."/>
            <person name="Ohm R.A."/>
            <person name="Grigoriev I.V."/>
            <person name="Nagy L.G."/>
            <person name="Gibbons J."/>
            <person name="Hibbett D."/>
        </authorList>
    </citation>
    <scope>NUCLEOTIDE SEQUENCE [LARGE SCALE GENOMIC DNA]</scope>
    <source>
        <strain evidence="1">ALCF2SS1-6</strain>
    </source>
</reference>
<evidence type="ECO:0000313" key="2">
    <source>
        <dbReference type="Proteomes" id="UP000313359"/>
    </source>
</evidence>
<dbReference type="AlphaFoldDB" id="A0A5C2SHV5"/>
<evidence type="ECO:0000313" key="1">
    <source>
        <dbReference type="EMBL" id="RPD62699.1"/>
    </source>
</evidence>
<name>A0A5C2SHV5_9APHY</name>
<organism evidence="1 2">
    <name type="scientific">Lentinus tigrinus ALCF2SS1-6</name>
    <dbReference type="NCBI Taxonomy" id="1328759"/>
    <lineage>
        <taxon>Eukaryota</taxon>
        <taxon>Fungi</taxon>
        <taxon>Dikarya</taxon>
        <taxon>Basidiomycota</taxon>
        <taxon>Agaricomycotina</taxon>
        <taxon>Agaricomycetes</taxon>
        <taxon>Polyporales</taxon>
        <taxon>Polyporaceae</taxon>
        <taxon>Lentinus</taxon>
    </lineage>
</organism>
<gene>
    <name evidence="1" type="ORF">L227DRAFT_434012</name>
</gene>